<dbReference type="InterPro" id="IPR001452">
    <property type="entry name" value="SH3_domain"/>
</dbReference>
<proteinExistence type="predicted"/>
<feature type="compositionally biased region" description="Basic and acidic residues" evidence="4">
    <location>
        <begin position="51"/>
        <end position="60"/>
    </location>
</feature>
<sequence>MSVQERPTSPLPLKTEVKPRPEIPPKPQASSPPPGDRRSSGKVKRIVNKFSKQESVEAKEQPANVATELLPNKKFKRPPTIKPKPGRNGIQRQVAAEQAPPLPMKRSRILQKQKDNVGGEDGDGISVEGGRSAPDGKEVEVPVIGGGDVEAELSPDTPLSPCCDPGCSCMCHIQRPGMKLIWVPVEVIGGEEGDVDGEEWEEEEEEEEEEHEEEQEDDKEKLERGGEEASETGDEVDRTSVVEENEGLKQEKTKFHQSLGVLIAEGHRRRSDPGPHAILTSLAVSRSHSPPIPPKRAHSPPVLQKPPQSEEENIYEATLPVVDLTPVKTTSGIKELDIPLIKVRKPARRNKLSPSTSDPTSNLQPPTEPISSTYESPPAIPPRMPVSQDSRSLTPVHRGGIPLPQPTPEEWRSLRPSSPSSSTASRLSPQRAITPPPTSPLQPHRPPPPPPKTDPRRLSSASLQSLTQKKVGEEDGENDGEKDDAGEEMCSIYNDSLRREISFIFESRLQDEPLYQTYRATVITKEIRRQTVCRNISKTSADYSMDWTAHRPRASTGTGTGNGIGTPRGNPVPTPGQSTLWQDLPSVRDSGVLENLTPEHCKYQESMFEVLTSEASYLRSLRVLTEHFLDSRDLEETMIIRERKTLFSNILRVREVSERFLKDLEDRIFKDLVFPDICDIIHYHAQHNFPAYIDYVRNQIYQEKTYTELMKNNANFAAVISRLQESPQCQRLPFMSFLLLPFQRITRIKMLIENILKRTKEGTKEEQAASKALASLSKIIDECNTQVGKMRQMEELIYVSQTLEFDKLKAIPIISQNRYLEKKGELQEMSKGATLFNMRTKFNPVYLFLFNDLLIIATKKGAERYVVLDHAHRSLVQVQPLDVGGSSGGPCENCFNLTLLENHQGRMMERLLKAPSQSDMHRWLAAFPNPTNTDRDDDEVIYEDWDCPQVQCVEQYIAQQADELTLEPTEIINVIRKTNEGWYEGNRLSDGQKGWFPVANVIEITNEHVRRRNLRERYRVIQAACMVANSKNRIIQ</sequence>
<dbReference type="SUPFAM" id="SSF48065">
    <property type="entry name" value="DBL homology domain (DH-domain)"/>
    <property type="match status" value="1"/>
</dbReference>
<dbReference type="InterPro" id="IPR047270">
    <property type="entry name" value="PH_ephexin"/>
</dbReference>
<name>A0A6P7K6D6_9TELE</name>
<dbReference type="CDD" id="cd11793">
    <property type="entry name" value="SH3_ephexin1_like"/>
    <property type="match status" value="1"/>
</dbReference>
<feature type="compositionally biased region" description="Polar residues" evidence="4">
    <location>
        <begin position="352"/>
        <end position="375"/>
    </location>
</feature>
<evidence type="ECO:0000256" key="2">
    <source>
        <dbReference type="ARBA" id="ARBA00022658"/>
    </source>
</evidence>
<dbReference type="InterPro" id="IPR035899">
    <property type="entry name" value="DBL_dom_sf"/>
</dbReference>
<dbReference type="AlphaFoldDB" id="A0A6P7K6D6"/>
<dbReference type="OrthoDB" id="27593at2759"/>
<feature type="region of interest" description="Disordered" evidence="4">
    <location>
        <begin position="190"/>
        <end position="487"/>
    </location>
</feature>
<dbReference type="GO" id="GO:0005085">
    <property type="term" value="F:guanyl-nucleotide exchange factor activity"/>
    <property type="evidence" value="ECO:0007669"/>
    <property type="project" value="UniProtKB-KW"/>
</dbReference>
<dbReference type="InterPro" id="IPR047271">
    <property type="entry name" value="Ephexin-like"/>
</dbReference>
<feature type="domain" description="DH" evidence="7">
    <location>
        <begin position="602"/>
        <end position="786"/>
    </location>
</feature>
<dbReference type="CDD" id="cd01221">
    <property type="entry name" value="PH_ephexin"/>
    <property type="match status" value="1"/>
</dbReference>
<dbReference type="CTD" id="555489"/>
<dbReference type="PROSITE" id="PS50010">
    <property type="entry name" value="DH_2"/>
    <property type="match status" value="1"/>
</dbReference>
<dbReference type="InterPro" id="IPR000219">
    <property type="entry name" value="DH_dom"/>
</dbReference>
<dbReference type="GeneID" id="114450768"/>
<feature type="compositionally biased region" description="Polar residues" evidence="4">
    <location>
        <begin position="459"/>
        <end position="468"/>
    </location>
</feature>
<keyword evidence="2" id="KW-0344">Guanine-nucleotide releasing factor</keyword>
<dbReference type="Gene3D" id="2.30.30.40">
    <property type="entry name" value="SH3 Domains"/>
    <property type="match status" value="1"/>
</dbReference>
<dbReference type="InterPro" id="IPR011993">
    <property type="entry name" value="PH-like_dom_sf"/>
</dbReference>
<evidence type="ECO:0000313" key="9">
    <source>
        <dbReference type="RefSeq" id="XP_028284940.1"/>
    </source>
</evidence>
<evidence type="ECO:0000259" key="6">
    <source>
        <dbReference type="PROSITE" id="PS50003"/>
    </source>
</evidence>
<evidence type="ECO:0000259" key="7">
    <source>
        <dbReference type="PROSITE" id="PS50010"/>
    </source>
</evidence>
<evidence type="ECO:0000256" key="4">
    <source>
        <dbReference type="SAM" id="MobiDB-lite"/>
    </source>
</evidence>
<dbReference type="PROSITE" id="PS50002">
    <property type="entry name" value="SH3"/>
    <property type="match status" value="1"/>
</dbReference>
<feature type="region of interest" description="Disordered" evidence="4">
    <location>
        <begin position="1"/>
        <end position="141"/>
    </location>
</feature>
<feature type="compositionally biased region" description="Pro residues" evidence="4">
    <location>
        <begin position="434"/>
        <end position="452"/>
    </location>
</feature>
<evidence type="ECO:0000259" key="5">
    <source>
        <dbReference type="PROSITE" id="PS50002"/>
    </source>
</evidence>
<dbReference type="SUPFAM" id="SSF50729">
    <property type="entry name" value="PH domain-like"/>
    <property type="match status" value="1"/>
</dbReference>
<dbReference type="Proteomes" id="UP000515145">
    <property type="component" value="Chromosome 18"/>
</dbReference>
<dbReference type="Pfam" id="PF00018">
    <property type="entry name" value="SH3_1"/>
    <property type="match status" value="1"/>
</dbReference>
<protein>
    <submittedName>
        <fullName evidence="9">Rho guanine nucleotide exchange factor 15 isoform X1</fullName>
    </submittedName>
</protein>
<dbReference type="Gene3D" id="1.20.900.10">
    <property type="entry name" value="Dbl homology (DH) domain"/>
    <property type="match status" value="1"/>
</dbReference>
<feature type="compositionally biased region" description="Basic and acidic residues" evidence="4">
    <location>
        <begin position="218"/>
        <end position="227"/>
    </location>
</feature>
<dbReference type="InterPro" id="IPR036028">
    <property type="entry name" value="SH3-like_dom_sf"/>
</dbReference>
<dbReference type="SMART" id="SM00326">
    <property type="entry name" value="SH3"/>
    <property type="match status" value="1"/>
</dbReference>
<dbReference type="Gene3D" id="2.30.29.30">
    <property type="entry name" value="Pleckstrin-homology domain (PH domain)/Phosphotyrosine-binding domain (PTB)"/>
    <property type="match status" value="1"/>
</dbReference>
<dbReference type="PANTHER" id="PTHR12845">
    <property type="entry name" value="GUANINE NUCLEOTIDE EXCHANGE FACTOR"/>
    <property type="match status" value="1"/>
</dbReference>
<evidence type="ECO:0000256" key="1">
    <source>
        <dbReference type="ARBA" id="ARBA00022443"/>
    </source>
</evidence>
<feature type="domain" description="SH3" evidence="5">
    <location>
        <begin position="945"/>
        <end position="1006"/>
    </location>
</feature>
<keyword evidence="8" id="KW-1185">Reference proteome</keyword>
<feature type="domain" description="PH" evidence="6">
    <location>
        <begin position="819"/>
        <end position="932"/>
    </location>
</feature>
<feature type="compositionally biased region" description="Basic residues" evidence="4">
    <location>
        <begin position="342"/>
        <end position="351"/>
    </location>
</feature>
<evidence type="ECO:0000256" key="3">
    <source>
        <dbReference type="PROSITE-ProRule" id="PRU00192"/>
    </source>
</evidence>
<dbReference type="FunFam" id="1.20.900.10:FF:000007">
    <property type="entry name" value="rho guanine nucleotide exchange factor 19"/>
    <property type="match status" value="1"/>
</dbReference>
<organism evidence="8 9">
    <name type="scientific">Parambassis ranga</name>
    <name type="common">Indian glassy fish</name>
    <dbReference type="NCBI Taxonomy" id="210632"/>
    <lineage>
        <taxon>Eukaryota</taxon>
        <taxon>Metazoa</taxon>
        <taxon>Chordata</taxon>
        <taxon>Craniata</taxon>
        <taxon>Vertebrata</taxon>
        <taxon>Euteleostomi</taxon>
        <taxon>Actinopterygii</taxon>
        <taxon>Neopterygii</taxon>
        <taxon>Teleostei</taxon>
        <taxon>Neoteleostei</taxon>
        <taxon>Acanthomorphata</taxon>
        <taxon>Ovalentaria</taxon>
        <taxon>Ambassidae</taxon>
        <taxon>Parambassis</taxon>
    </lineage>
</organism>
<feature type="compositionally biased region" description="Pro residues" evidence="4">
    <location>
        <begin position="24"/>
        <end position="34"/>
    </location>
</feature>
<gene>
    <name evidence="9" type="primary">arhgef15b</name>
</gene>
<dbReference type="SMART" id="SM00233">
    <property type="entry name" value="PH"/>
    <property type="match status" value="1"/>
</dbReference>
<dbReference type="InParanoid" id="A0A6P7K6D6"/>
<evidence type="ECO:0000313" key="8">
    <source>
        <dbReference type="Proteomes" id="UP000515145"/>
    </source>
</evidence>
<dbReference type="Pfam" id="PF00621">
    <property type="entry name" value="RhoGEF"/>
    <property type="match status" value="1"/>
</dbReference>
<feature type="compositionally biased region" description="Basic and acidic residues" evidence="4">
    <location>
        <begin position="235"/>
        <end position="254"/>
    </location>
</feature>
<dbReference type="PANTHER" id="PTHR12845:SF7">
    <property type="entry name" value="RHO GUANINE NUCLEOTIDE EXCHANGE FACTOR 15"/>
    <property type="match status" value="1"/>
</dbReference>
<feature type="compositionally biased region" description="Low complexity" evidence="4">
    <location>
        <begin position="414"/>
        <end position="429"/>
    </location>
</feature>
<dbReference type="SMART" id="SM00325">
    <property type="entry name" value="RhoGEF"/>
    <property type="match status" value="1"/>
</dbReference>
<dbReference type="InterPro" id="IPR001849">
    <property type="entry name" value="PH_domain"/>
</dbReference>
<dbReference type="PROSITE" id="PS50003">
    <property type="entry name" value="PH_DOMAIN"/>
    <property type="match status" value="1"/>
</dbReference>
<accession>A0A6P7K6D6</accession>
<feature type="compositionally biased region" description="Acidic residues" evidence="4">
    <location>
        <begin position="190"/>
        <end position="217"/>
    </location>
</feature>
<keyword evidence="1 3" id="KW-0728">SH3 domain</keyword>
<dbReference type="SUPFAM" id="SSF50044">
    <property type="entry name" value="SH3-domain"/>
    <property type="match status" value="1"/>
</dbReference>
<feature type="compositionally biased region" description="Acidic residues" evidence="4">
    <location>
        <begin position="474"/>
        <end position="487"/>
    </location>
</feature>
<reference evidence="9" key="1">
    <citation type="submission" date="2025-08" db="UniProtKB">
        <authorList>
            <consortium name="RefSeq"/>
        </authorList>
    </citation>
    <scope>IDENTIFICATION</scope>
</reference>
<dbReference type="CDD" id="cd00160">
    <property type="entry name" value="RhoGEF"/>
    <property type="match status" value="1"/>
</dbReference>
<dbReference type="RefSeq" id="XP_028284940.1">
    <property type="nucleotide sequence ID" value="XM_028429139.1"/>
</dbReference>